<evidence type="ECO:0000256" key="3">
    <source>
        <dbReference type="ARBA" id="ARBA00007222"/>
    </source>
</evidence>
<reference evidence="17" key="1">
    <citation type="submission" date="2014-04" db="EMBL/GenBank/DDBJ databases">
        <title>Evolutionary Origins and Diversification of the Mycorrhizal Mutualists.</title>
        <authorList>
            <consortium name="DOE Joint Genome Institute"/>
            <consortium name="Mycorrhizal Genomics Consortium"/>
            <person name="Kohler A."/>
            <person name="Kuo A."/>
            <person name="Nagy L.G."/>
            <person name="Floudas D."/>
            <person name="Copeland A."/>
            <person name="Barry K.W."/>
            <person name="Cichocki N."/>
            <person name="Veneault-Fourrey C."/>
            <person name="LaButti K."/>
            <person name="Lindquist E.A."/>
            <person name="Lipzen A."/>
            <person name="Lundell T."/>
            <person name="Morin E."/>
            <person name="Murat C."/>
            <person name="Riley R."/>
            <person name="Ohm R."/>
            <person name="Sun H."/>
            <person name="Tunlid A."/>
            <person name="Henrissat B."/>
            <person name="Grigoriev I.V."/>
            <person name="Hibbett D.S."/>
            <person name="Martin F."/>
        </authorList>
    </citation>
    <scope>NUCLEOTIDE SEQUENCE [LARGE SCALE GENOMIC DNA]</scope>
    <source>
        <strain evidence="17">FD-334 SS-4</strain>
    </source>
</reference>
<keyword evidence="9" id="KW-0256">Endoplasmic reticulum</keyword>
<evidence type="ECO:0000256" key="6">
    <source>
        <dbReference type="ARBA" id="ARBA00022679"/>
    </source>
</evidence>
<proteinExistence type="inferred from homology"/>
<keyword evidence="7" id="KW-0812">Transmembrane</keyword>
<dbReference type="UniPathway" id="UPA00378"/>
<evidence type="ECO:0000256" key="11">
    <source>
        <dbReference type="ARBA" id="ARBA00023136"/>
    </source>
</evidence>
<dbReference type="PROSITE" id="PS50919">
    <property type="entry name" value="MIR"/>
    <property type="match status" value="1"/>
</dbReference>
<sequence length="1201" mass="133504">MPLSLQEAMHIREALVGLKHLGIGKGNNFLKKPSESICANILPAYPQRISSLTATGNTPIPPKQMADITRAIASTRRARYRVRGKAPYSERISGMSLALYATREHEASVPRPEHSGASGRAWTKDAAENLVVSPFAEILGIRLNALVANTDLSFAELGMDLSTAVQVVKNFQNQRAILTEFGVNNSPIDRPFPSREIPHHPRRHYRAQSRGTTSHFTATPEAGDITFERRVLSMPPMMSEVKGTNLGVFIGSSLDVDYHHLLCEEKGFETYSRYYDTGITVRTAYGRLSYSGLVTFYPGYLSASIKGTHRRLAVKYLHRDDTNEAIYGFLSAQKMTSLNSRCATSANEADGWVIIFPPKATSLTQFQPLKYVPCEGNVTYILKTEAAALGGVVVLVEYAGGPTRVMEAGVASNVATRRPSRYTSKACPLGLPCPPRPYCPARGPYFFLPHVTPETLLILYQGALIRWSQARRGHLARLDLGNICAHLSISSEHAQLASRLLSMKLAGFPLYFSVLRHSLVTHKNGVYDSKEFSCRCLGPGDIEKKSPAIAVDFGTDPEFEFEEVQYSNHFWSPNREELPLHYMSEEKARRRVKAGPTIEEYEHIEIEHYTGREYYDDSGKDLYGKHLEDEAHCGKFGSHYLKCEFYLDVHPALGKMLVGLADLLAGYDDSFEFKSGSGGISGRRSLRAYTCHDGAVRRRYGRPGMMSAGCVYPNLSSSTLYFCSAHSLLFSASPNFIVNNIMAMVIIGSRFHWFANLEGNDFSRNPLEIACGSKITLKNMGWGGGLLHSHPAAGRLLSLQRREQRMDSHAALGQIAYNPNSARLRFLEDGDDIGPRHAMTTRNIHSHTVLAPVTKLNYGVSCYGNDTVNDNHDYWQVEVVDDIKLSQVDRIHSLTTHQRFKHKALECFLRAANAILPWWGFKSRVASCLSRSFFRWRIVTDYSTAANTILCCPDALDHFIFPFKAFKDVAFGIAGPVNEAKGLKWHERYRIYTLHVIHSLRKFTDHACPEKILPMLSKGDRAYMDPASSSLQPQPSESPTWLSFYGQKIKSEMDELSALGGVTRLVSRRSSSSPSISALSPQLQKLASPTLSESVTTLISFLVLIPCWIATPPRQPPMTYVILVPPLDGFICDNTTGNLFNPLGKPYSIAAQPAKQSRKTPETVEHTRLASALVLLIVAEEFRGDLARCDANLQAMAARAI</sequence>
<keyword evidence="6 16" id="KW-0808">Transferase</keyword>
<evidence type="ECO:0000256" key="10">
    <source>
        <dbReference type="ARBA" id="ARBA00022989"/>
    </source>
</evidence>
<keyword evidence="5" id="KW-0328">Glycosyltransferase</keyword>
<evidence type="ECO:0000256" key="2">
    <source>
        <dbReference type="ARBA" id="ARBA00004922"/>
    </source>
</evidence>
<dbReference type="Pfam" id="PF02815">
    <property type="entry name" value="MIR"/>
    <property type="match status" value="1"/>
</dbReference>
<evidence type="ECO:0000313" key="17">
    <source>
        <dbReference type="Proteomes" id="UP000054270"/>
    </source>
</evidence>
<dbReference type="InterPro" id="IPR003342">
    <property type="entry name" value="ArnT-like_N"/>
</dbReference>
<dbReference type="Proteomes" id="UP000054270">
    <property type="component" value="Unassembled WGS sequence"/>
</dbReference>
<dbReference type="Gene3D" id="2.80.10.50">
    <property type="match status" value="1"/>
</dbReference>
<evidence type="ECO:0000256" key="7">
    <source>
        <dbReference type="ARBA" id="ARBA00022692"/>
    </source>
</evidence>
<dbReference type="Pfam" id="PF02366">
    <property type="entry name" value="PMT"/>
    <property type="match status" value="1"/>
</dbReference>
<comment type="catalytic activity">
    <reaction evidence="12">
        <text>a di-trans,poly-cis-dolichyl beta-D-mannosyl phosphate + L-threonyl-[protein] = 3-O-(alpha-D-mannosyl)-L-threonyl-[protein] + a di-trans,poly-cis-dolichyl phosphate + H(+)</text>
        <dbReference type="Rhea" id="RHEA:53396"/>
        <dbReference type="Rhea" id="RHEA-COMP:11060"/>
        <dbReference type="Rhea" id="RHEA-COMP:13547"/>
        <dbReference type="Rhea" id="RHEA-COMP:19498"/>
        <dbReference type="Rhea" id="RHEA-COMP:19501"/>
        <dbReference type="ChEBI" id="CHEBI:15378"/>
        <dbReference type="ChEBI" id="CHEBI:30013"/>
        <dbReference type="ChEBI" id="CHEBI:57683"/>
        <dbReference type="ChEBI" id="CHEBI:58211"/>
        <dbReference type="ChEBI" id="CHEBI:137323"/>
        <dbReference type="EC" id="2.4.1.109"/>
    </reaction>
</comment>
<feature type="region of interest" description="Disordered" evidence="14">
    <location>
        <begin position="189"/>
        <end position="215"/>
    </location>
</feature>
<evidence type="ECO:0000256" key="13">
    <source>
        <dbReference type="ARBA" id="ARBA00045102"/>
    </source>
</evidence>
<dbReference type="SUPFAM" id="SSF82109">
    <property type="entry name" value="MIR domain"/>
    <property type="match status" value="1"/>
</dbReference>
<dbReference type="GO" id="GO:0004169">
    <property type="term" value="F:dolichyl-phosphate-mannose-protein mannosyltransferase activity"/>
    <property type="evidence" value="ECO:0007669"/>
    <property type="project" value="UniProtKB-EC"/>
</dbReference>
<evidence type="ECO:0000256" key="5">
    <source>
        <dbReference type="ARBA" id="ARBA00022676"/>
    </source>
</evidence>
<dbReference type="InterPro" id="IPR027005">
    <property type="entry name" value="PMT-like"/>
</dbReference>
<evidence type="ECO:0000256" key="14">
    <source>
        <dbReference type="SAM" id="MobiDB-lite"/>
    </source>
</evidence>
<evidence type="ECO:0000256" key="12">
    <source>
        <dbReference type="ARBA" id="ARBA00045085"/>
    </source>
</evidence>
<dbReference type="EMBL" id="KN817634">
    <property type="protein sequence ID" value="KJA15827.1"/>
    <property type="molecule type" value="Genomic_DNA"/>
</dbReference>
<feature type="domain" description="MIR" evidence="15">
    <location>
        <begin position="824"/>
        <end position="880"/>
    </location>
</feature>
<comment type="catalytic activity">
    <reaction evidence="13">
        <text>a di-trans,poly-cis-dolichyl beta-D-mannosyl phosphate + L-seryl-[protein] = 3-O-(alpha-D-mannosyl)-L-seryl-[protein] + a di-trans,poly-cis-dolichyl phosphate + H(+)</text>
        <dbReference type="Rhea" id="RHEA:17377"/>
        <dbReference type="Rhea" id="RHEA-COMP:9863"/>
        <dbReference type="Rhea" id="RHEA-COMP:13546"/>
        <dbReference type="Rhea" id="RHEA-COMP:19498"/>
        <dbReference type="Rhea" id="RHEA-COMP:19501"/>
        <dbReference type="ChEBI" id="CHEBI:15378"/>
        <dbReference type="ChEBI" id="CHEBI:29999"/>
        <dbReference type="ChEBI" id="CHEBI:57683"/>
        <dbReference type="ChEBI" id="CHEBI:58211"/>
        <dbReference type="ChEBI" id="CHEBI:137321"/>
        <dbReference type="EC" id="2.4.1.109"/>
    </reaction>
</comment>
<accession>A0A0D2KMK2</accession>
<dbReference type="InterPro" id="IPR036300">
    <property type="entry name" value="MIR_dom_sf"/>
</dbReference>
<dbReference type="STRING" id="945553.A0A0D2KMK2"/>
<gene>
    <name evidence="16" type="ORF">HYPSUDRAFT_58610</name>
</gene>
<keyword evidence="8" id="KW-0677">Repeat</keyword>
<evidence type="ECO:0000256" key="9">
    <source>
        <dbReference type="ARBA" id="ARBA00022824"/>
    </source>
</evidence>
<evidence type="ECO:0000256" key="4">
    <source>
        <dbReference type="ARBA" id="ARBA00012839"/>
    </source>
</evidence>
<keyword evidence="11" id="KW-0472">Membrane</keyword>
<dbReference type="AlphaFoldDB" id="A0A0D2KMK2"/>
<organism evidence="16 17">
    <name type="scientific">Hypholoma sublateritium (strain FD-334 SS-4)</name>
    <dbReference type="NCBI Taxonomy" id="945553"/>
    <lineage>
        <taxon>Eukaryota</taxon>
        <taxon>Fungi</taxon>
        <taxon>Dikarya</taxon>
        <taxon>Basidiomycota</taxon>
        <taxon>Agaricomycotina</taxon>
        <taxon>Agaricomycetes</taxon>
        <taxon>Agaricomycetidae</taxon>
        <taxon>Agaricales</taxon>
        <taxon>Agaricineae</taxon>
        <taxon>Strophariaceae</taxon>
        <taxon>Hypholoma</taxon>
    </lineage>
</organism>
<dbReference type="PANTHER" id="PTHR10050">
    <property type="entry name" value="DOLICHYL-PHOSPHATE-MANNOSE--PROTEIN MANNOSYLTRANSFERASE"/>
    <property type="match status" value="1"/>
</dbReference>
<evidence type="ECO:0000256" key="8">
    <source>
        <dbReference type="ARBA" id="ARBA00022737"/>
    </source>
</evidence>
<protein>
    <recommendedName>
        <fullName evidence="4">dolichyl-phosphate-mannose--protein mannosyltransferase</fullName>
        <ecNumber evidence="4">2.4.1.109</ecNumber>
    </recommendedName>
</protein>
<dbReference type="InterPro" id="IPR016093">
    <property type="entry name" value="MIR_motif"/>
</dbReference>
<keyword evidence="17" id="KW-1185">Reference proteome</keyword>
<comment type="similarity">
    <text evidence="3">Belongs to the glycosyltransferase 39 family.</text>
</comment>
<evidence type="ECO:0000313" key="16">
    <source>
        <dbReference type="EMBL" id="KJA15827.1"/>
    </source>
</evidence>
<evidence type="ECO:0000256" key="1">
    <source>
        <dbReference type="ARBA" id="ARBA00004477"/>
    </source>
</evidence>
<comment type="subcellular location">
    <subcellularLocation>
        <location evidence="1">Endoplasmic reticulum membrane</location>
        <topology evidence="1">Multi-pass membrane protein</topology>
    </subcellularLocation>
</comment>
<dbReference type="GO" id="GO:0005789">
    <property type="term" value="C:endoplasmic reticulum membrane"/>
    <property type="evidence" value="ECO:0007669"/>
    <property type="project" value="UniProtKB-SubCell"/>
</dbReference>
<comment type="pathway">
    <text evidence="2">Protein modification; protein glycosylation.</text>
</comment>
<keyword evidence="10" id="KW-1133">Transmembrane helix</keyword>
<name>A0A0D2KMK2_HYPSF</name>
<evidence type="ECO:0000259" key="15">
    <source>
        <dbReference type="PROSITE" id="PS50919"/>
    </source>
</evidence>
<dbReference type="EC" id="2.4.1.109" evidence="4"/>
<dbReference type="PANTHER" id="PTHR10050:SF46">
    <property type="entry name" value="PROTEIN O-MANNOSYL-TRANSFERASE 2"/>
    <property type="match status" value="1"/>
</dbReference>